<dbReference type="STRING" id="555500.I215_09541"/>
<reference evidence="1 2" key="1">
    <citation type="journal article" date="2012" name="J. Bacteriol.">
        <title>Genome Sequence of Galbibacter marinum Type Strain ck-I2-15.</title>
        <authorList>
            <person name="Lai Q."/>
            <person name="Li C."/>
            <person name="Shao Z."/>
        </authorList>
    </citation>
    <scope>NUCLEOTIDE SEQUENCE [LARGE SCALE GENOMIC DNA]</scope>
    <source>
        <strain evidence="2">ck-I2-15</strain>
    </source>
</reference>
<dbReference type="Proteomes" id="UP000007364">
    <property type="component" value="Unassembled WGS sequence"/>
</dbReference>
<sequence length="111" mass="13333">MSKNFSRINFHDETVERFKNFASNHNENYTETMEAMLDFFEKNQIDPFVPFENRVHSLTILINKRLDAIVSILREIEKRDLIPTRKMLESLFVEPKPTKPRFIERKFIDKG</sequence>
<protein>
    <submittedName>
        <fullName evidence="1">Uncharacterized protein</fullName>
    </submittedName>
</protein>
<accession>K2P1P9</accession>
<organism evidence="1 2">
    <name type="scientific">Galbibacter marinus</name>
    <dbReference type="NCBI Taxonomy" id="555500"/>
    <lineage>
        <taxon>Bacteria</taxon>
        <taxon>Pseudomonadati</taxon>
        <taxon>Bacteroidota</taxon>
        <taxon>Flavobacteriia</taxon>
        <taxon>Flavobacteriales</taxon>
        <taxon>Flavobacteriaceae</taxon>
        <taxon>Galbibacter</taxon>
    </lineage>
</organism>
<keyword evidence="2" id="KW-1185">Reference proteome</keyword>
<proteinExistence type="predicted"/>
<dbReference type="eggNOG" id="ENOG5032WET">
    <property type="taxonomic scope" value="Bacteria"/>
</dbReference>
<dbReference type="NCBIfam" id="NF041200">
    <property type="entry name" value="mob_BfmA_Nterm"/>
    <property type="match status" value="1"/>
</dbReference>
<evidence type="ECO:0000313" key="1">
    <source>
        <dbReference type="EMBL" id="EKF54953.1"/>
    </source>
</evidence>
<comment type="caution">
    <text evidence="1">The sequence shown here is derived from an EMBL/GenBank/DDBJ whole genome shotgun (WGS) entry which is preliminary data.</text>
</comment>
<dbReference type="EMBL" id="AMSG01000012">
    <property type="protein sequence ID" value="EKF54953.1"/>
    <property type="molecule type" value="Genomic_DNA"/>
</dbReference>
<dbReference type="AlphaFoldDB" id="K2P1P9"/>
<evidence type="ECO:0000313" key="2">
    <source>
        <dbReference type="Proteomes" id="UP000007364"/>
    </source>
</evidence>
<dbReference type="RefSeq" id="WP_008991756.1">
    <property type="nucleotide sequence ID" value="NZ_AMSG01000012.1"/>
</dbReference>
<dbReference type="InterPro" id="IPR048012">
    <property type="entry name" value="BfmA-like_N"/>
</dbReference>
<name>K2P1P9_9FLAO</name>
<gene>
    <name evidence="1" type="ORF">I215_09541</name>
</gene>
<dbReference type="OrthoDB" id="1441069at2"/>
<dbReference type="PATRIC" id="fig|555500.3.peg.1974"/>